<feature type="compositionally biased region" description="Polar residues" evidence="2">
    <location>
        <begin position="193"/>
        <end position="209"/>
    </location>
</feature>
<dbReference type="Gene3D" id="1.10.443.10">
    <property type="entry name" value="Intergrase catalytic core"/>
    <property type="match status" value="1"/>
</dbReference>
<dbReference type="InterPro" id="IPR013762">
    <property type="entry name" value="Integrase-like_cat_sf"/>
</dbReference>
<dbReference type="GO" id="GO:0003677">
    <property type="term" value="F:DNA binding"/>
    <property type="evidence" value="ECO:0007669"/>
    <property type="project" value="InterPro"/>
</dbReference>
<organism evidence="3 4">
    <name type="scientific">Cotesia glomerata</name>
    <name type="common">Lepidopteran parasitic wasp</name>
    <name type="synonym">Apanteles glomeratus</name>
    <dbReference type="NCBI Taxonomy" id="32391"/>
    <lineage>
        <taxon>Eukaryota</taxon>
        <taxon>Metazoa</taxon>
        <taxon>Ecdysozoa</taxon>
        <taxon>Arthropoda</taxon>
        <taxon>Hexapoda</taxon>
        <taxon>Insecta</taxon>
        <taxon>Pterygota</taxon>
        <taxon>Neoptera</taxon>
        <taxon>Endopterygota</taxon>
        <taxon>Hymenoptera</taxon>
        <taxon>Apocrita</taxon>
        <taxon>Ichneumonoidea</taxon>
        <taxon>Braconidae</taxon>
        <taxon>Microgastrinae</taxon>
        <taxon>Cotesia</taxon>
    </lineage>
</organism>
<gene>
    <name evidence="3" type="ORF">KQX54_006457</name>
</gene>
<evidence type="ECO:0000256" key="2">
    <source>
        <dbReference type="SAM" id="MobiDB-lite"/>
    </source>
</evidence>
<evidence type="ECO:0000313" key="3">
    <source>
        <dbReference type="EMBL" id="KAH0534663.1"/>
    </source>
</evidence>
<dbReference type="Proteomes" id="UP000826195">
    <property type="component" value="Unassembled WGS sequence"/>
</dbReference>
<dbReference type="SUPFAM" id="SSF56349">
    <property type="entry name" value="DNA breaking-rejoining enzymes"/>
    <property type="match status" value="1"/>
</dbReference>
<evidence type="ECO:0000256" key="1">
    <source>
        <dbReference type="ARBA" id="ARBA00023172"/>
    </source>
</evidence>
<dbReference type="EMBL" id="JAHXZJ010002982">
    <property type="protein sequence ID" value="KAH0534663.1"/>
    <property type="molecule type" value="Genomic_DNA"/>
</dbReference>
<dbReference type="InterPro" id="IPR011010">
    <property type="entry name" value="DNA_brk_join_enz"/>
</dbReference>
<accession>A0AAV7HV88</accession>
<dbReference type="GO" id="GO:0015074">
    <property type="term" value="P:DNA integration"/>
    <property type="evidence" value="ECO:0007669"/>
    <property type="project" value="InterPro"/>
</dbReference>
<feature type="region of interest" description="Disordered" evidence="2">
    <location>
        <begin position="112"/>
        <end position="147"/>
    </location>
</feature>
<protein>
    <submittedName>
        <fullName evidence="3">Uncharacterized protein</fullName>
    </submittedName>
</protein>
<comment type="caution">
    <text evidence="3">The sequence shown here is derived from an EMBL/GenBank/DDBJ whole genome shotgun (WGS) entry which is preliminary data.</text>
</comment>
<dbReference type="GO" id="GO:0006310">
    <property type="term" value="P:DNA recombination"/>
    <property type="evidence" value="ECO:0007669"/>
    <property type="project" value="UniProtKB-KW"/>
</dbReference>
<keyword evidence="1" id="KW-0233">DNA recombination</keyword>
<evidence type="ECO:0000313" key="4">
    <source>
        <dbReference type="Proteomes" id="UP000826195"/>
    </source>
</evidence>
<feature type="region of interest" description="Disordered" evidence="2">
    <location>
        <begin position="193"/>
        <end position="229"/>
    </location>
</feature>
<sequence>MSSSDSSVSNDDENMDIDQEAQAITQELVAKKSTPAYHLCYQNFLKWKTQKNINDISENVILIFGFCGALRSGEYCSIKTQDVEDTGTQFIVTIRDTKNYYPRSFVIMNEYSDKNHSMDTTTETSKQDESRPSTSTSSQPPEPLATTKHSCKENIAPQNKYESHQSLTNYQNELRAVNDIIWDEDFDNGESNNKFSSVPSLNSNSQAASHSKKLSARARDKTSNKSASATEFVEDLNTDCPAVNIKKCKIRNLTINYTK</sequence>
<reference evidence="3 4" key="1">
    <citation type="journal article" date="2021" name="J. Hered.">
        <title>A chromosome-level genome assembly of the parasitoid wasp, Cotesia glomerata (Hymenoptera: Braconidae).</title>
        <authorList>
            <person name="Pinto B.J."/>
            <person name="Weis J.J."/>
            <person name="Gamble T."/>
            <person name="Ode P.J."/>
            <person name="Paul R."/>
            <person name="Zaspel J.M."/>
        </authorList>
    </citation>
    <scope>NUCLEOTIDE SEQUENCE [LARGE SCALE GENOMIC DNA]</scope>
    <source>
        <strain evidence="3">CgM1</strain>
    </source>
</reference>
<keyword evidence="4" id="KW-1185">Reference proteome</keyword>
<name>A0AAV7HV88_COTGL</name>
<dbReference type="AlphaFoldDB" id="A0AAV7HV88"/>
<proteinExistence type="predicted"/>